<dbReference type="Proteomes" id="UP001152308">
    <property type="component" value="Unassembled WGS sequence"/>
</dbReference>
<evidence type="ECO:0000313" key="2">
    <source>
        <dbReference type="EMBL" id="MDF6099539.1"/>
    </source>
</evidence>
<sequence>MDYAYQQGEKKLDLTQASMQAIKMERDVEAAEIDQVTRLASNDPLVDVPPNLLSSLAGLGAQPDVQKRLIQLMTVALAHHPLFEGRQDVLIGTSAANTPLAAELAARVNDLEPQSVGVADEEEFTAAKKERLKVNAISAYALLCVLRGEWTSAQFIEAMSSAVWVRPTQPSVQKAAALFASSKAIDELSQLAAHHSLVLRRARHELDFSTAEASELRRQSAEAAAKADSLSAELQRQSAKLAESMSQVAQLEQQLAEERSGRSVDHSHAVDDFENLRSRILRRLSSQVGMLTDGLHAVRNGRTSVAEEFVERALDAIKGEVDALKDLDEGAL</sequence>
<proteinExistence type="predicted"/>
<evidence type="ECO:0000256" key="1">
    <source>
        <dbReference type="SAM" id="Coils"/>
    </source>
</evidence>
<organism evidence="2 3">
    <name type="scientific">Gordonia hongkongensis</name>
    <dbReference type="NCBI Taxonomy" id="1701090"/>
    <lineage>
        <taxon>Bacteria</taxon>
        <taxon>Bacillati</taxon>
        <taxon>Actinomycetota</taxon>
        <taxon>Actinomycetes</taxon>
        <taxon>Mycobacteriales</taxon>
        <taxon>Gordoniaceae</taxon>
        <taxon>Gordonia</taxon>
    </lineage>
</organism>
<reference evidence="2" key="1">
    <citation type="journal article" date="2022" name="Data Brief">
        <title>Draft genome sequence data of Gordonia hongkongensis strain EUFUS-Z928 isolated from the octocoral Eunicea fusca.</title>
        <authorList>
            <person name="Sanchez-Suarez J."/>
            <person name="Diaz L."/>
            <person name="Melo-Bolivar J."/>
            <person name="Villamil L."/>
        </authorList>
    </citation>
    <scope>NUCLEOTIDE SEQUENCE</scope>
    <source>
        <strain evidence="2">EUFUS-Z928</strain>
    </source>
</reference>
<dbReference type="RefSeq" id="WP_277242417.1">
    <property type="nucleotide sequence ID" value="NZ_JAKJLQ010000001.1"/>
</dbReference>
<accession>A0ABT6BNL2</accession>
<reference evidence="2" key="2">
    <citation type="submission" date="2022-01" db="EMBL/GenBank/DDBJ databases">
        <authorList>
            <person name="Sanchez-Suarez J."/>
            <person name="Villamil L."/>
            <person name="Diaz L.E."/>
        </authorList>
    </citation>
    <scope>NUCLEOTIDE SEQUENCE</scope>
    <source>
        <strain evidence="2">EUFUS-Z928</strain>
    </source>
</reference>
<gene>
    <name evidence="2" type="ORF">L2299_00545</name>
</gene>
<feature type="coiled-coil region" evidence="1">
    <location>
        <begin position="199"/>
        <end position="261"/>
    </location>
</feature>
<name>A0ABT6BNL2_9ACTN</name>
<dbReference type="EMBL" id="JAKJLQ010000001">
    <property type="protein sequence ID" value="MDF6099539.1"/>
    <property type="molecule type" value="Genomic_DNA"/>
</dbReference>
<protein>
    <submittedName>
        <fullName evidence="2">Uncharacterized protein</fullName>
    </submittedName>
</protein>
<evidence type="ECO:0000313" key="3">
    <source>
        <dbReference type="Proteomes" id="UP001152308"/>
    </source>
</evidence>
<keyword evidence="1" id="KW-0175">Coiled coil</keyword>
<keyword evidence="3" id="KW-1185">Reference proteome</keyword>
<comment type="caution">
    <text evidence="2">The sequence shown here is derived from an EMBL/GenBank/DDBJ whole genome shotgun (WGS) entry which is preliminary data.</text>
</comment>